<dbReference type="AlphaFoldDB" id="A0A0E0CK12"/>
<dbReference type="HOGENOM" id="CLU_056644_0_0_1"/>
<evidence type="ECO:0000256" key="1">
    <source>
        <dbReference type="SAM" id="Coils"/>
    </source>
</evidence>
<sequence length="327" mass="36871">MEVLGRQPCKSEQELGWESFHPSSAHHLFDEMSSPLEMFEEDVLLVMREEKITWDEAVHLLQEELRDAQRRMNDKLDRLMEMLDSTETTRSKTSSAHLNGSKTTETTNVILKAASQPPQASPSSAPTKCSTVGLDIKGGVDHAGVTCQTMTGVSRDVPASIQAVADFAPRPIANIKQNQLMPTRCSMKFLGHDNKVSMYTNTQELELGKWELRSAPWVAFGCCWPRVHRLPPWPPPTEVSCLALLCHGTGMISIELMDVDLRWGELKPWPPPNNSDSKHTMIIQPVDRRVLMQLLVVGDSLYLTEMNCIAPGNWLSDKWSVWKKRVR</sequence>
<dbReference type="Gramene" id="OMERI02G15270.1">
    <property type="protein sequence ID" value="OMERI02G15270.1"/>
    <property type="gene ID" value="OMERI02G15270"/>
</dbReference>
<keyword evidence="1" id="KW-0175">Coiled coil</keyword>
<feature type="coiled-coil region" evidence="1">
    <location>
        <begin position="58"/>
        <end position="85"/>
    </location>
</feature>
<dbReference type="Proteomes" id="UP000008021">
    <property type="component" value="Chromosome 2"/>
</dbReference>
<dbReference type="EnsemblPlants" id="OMERI02G15270.1">
    <property type="protein sequence ID" value="OMERI02G15270.1"/>
    <property type="gene ID" value="OMERI02G15270"/>
</dbReference>
<organism evidence="2">
    <name type="scientific">Oryza meridionalis</name>
    <dbReference type="NCBI Taxonomy" id="40149"/>
    <lineage>
        <taxon>Eukaryota</taxon>
        <taxon>Viridiplantae</taxon>
        <taxon>Streptophyta</taxon>
        <taxon>Embryophyta</taxon>
        <taxon>Tracheophyta</taxon>
        <taxon>Spermatophyta</taxon>
        <taxon>Magnoliopsida</taxon>
        <taxon>Liliopsida</taxon>
        <taxon>Poales</taxon>
        <taxon>Poaceae</taxon>
        <taxon>BOP clade</taxon>
        <taxon>Oryzoideae</taxon>
        <taxon>Oryzeae</taxon>
        <taxon>Oryzinae</taxon>
        <taxon>Oryza</taxon>
    </lineage>
</organism>
<protein>
    <submittedName>
        <fullName evidence="2">Uncharacterized protein</fullName>
    </submittedName>
</protein>
<proteinExistence type="predicted"/>
<reference evidence="2" key="1">
    <citation type="submission" date="2015-04" db="UniProtKB">
        <authorList>
            <consortium name="EnsemblPlants"/>
        </authorList>
    </citation>
    <scope>IDENTIFICATION</scope>
</reference>
<reference evidence="2" key="2">
    <citation type="submission" date="2018-05" db="EMBL/GenBank/DDBJ databases">
        <title>OmerRS3 (Oryza meridionalis Reference Sequence Version 3).</title>
        <authorList>
            <person name="Zhang J."/>
            <person name="Kudrna D."/>
            <person name="Lee S."/>
            <person name="Talag J."/>
            <person name="Welchert J."/>
            <person name="Wing R.A."/>
        </authorList>
    </citation>
    <scope>NUCLEOTIDE SEQUENCE [LARGE SCALE GENOMIC DNA]</scope>
    <source>
        <strain evidence="2">cv. OR44</strain>
    </source>
</reference>
<evidence type="ECO:0000313" key="2">
    <source>
        <dbReference type="EnsemblPlants" id="OMERI02G15270.1"/>
    </source>
</evidence>
<accession>A0A0E0CK12</accession>
<keyword evidence="3" id="KW-1185">Reference proteome</keyword>
<evidence type="ECO:0000313" key="3">
    <source>
        <dbReference type="Proteomes" id="UP000008021"/>
    </source>
</evidence>
<name>A0A0E0CK12_9ORYZ</name>